<dbReference type="InterPro" id="IPR039659">
    <property type="entry name" value="SPT5"/>
</dbReference>
<dbReference type="GO" id="GO:0032044">
    <property type="term" value="C:DSIF complex"/>
    <property type="evidence" value="ECO:0007669"/>
    <property type="project" value="TreeGrafter"/>
</dbReference>
<dbReference type="InterPro" id="IPR014722">
    <property type="entry name" value="Rib_uL2_dom2"/>
</dbReference>
<dbReference type="GO" id="GO:0003729">
    <property type="term" value="F:mRNA binding"/>
    <property type="evidence" value="ECO:0007669"/>
    <property type="project" value="TreeGrafter"/>
</dbReference>
<feature type="compositionally biased region" description="Polar residues" evidence="1">
    <location>
        <begin position="158"/>
        <end position="170"/>
    </location>
</feature>
<organism evidence="3 4">
    <name type="scientific">Tricholomella constricta</name>
    <dbReference type="NCBI Taxonomy" id="117010"/>
    <lineage>
        <taxon>Eukaryota</taxon>
        <taxon>Fungi</taxon>
        <taxon>Dikarya</taxon>
        <taxon>Basidiomycota</taxon>
        <taxon>Agaricomycotina</taxon>
        <taxon>Agaricomycetes</taxon>
        <taxon>Agaricomycetidae</taxon>
        <taxon>Agaricales</taxon>
        <taxon>Tricholomatineae</taxon>
        <taxon>Lyophyllaceae</taxon>
        <taxon>Tricholomella</taxon>
    </lineage>
</organism>
<dbReference type="Gene3D" id="3.30.70.940">
    <property type="entry name" value="NusG, N-terminal domain"/>
    <property type="match status" value="1"/>
</dbReference>
<evidence type="ECO:0000256" key="1">
    <source>
        <dbReference type="SAM" id="MobiDB-lite"/>
    </source>
</evidence>
<feature type="region of interest" description="Disordered" evidence="1">
    <location>
        <begin position="1"/>
        <end position="22"/>
    </location>
</feature>
<evidence type="ECO:0000313" key="4">
    <source>
        <dbReference type="Proteomes" id="UP000565441"/>
    </source>
</evidence>
<feature type="region of interest" description="Disordered" evidence="1">
    <location>
        <begin position="518"/>
        <end position="550"/>
    </location>
</feature>
<dbReference type="AlphaFoldDB" id="A0A8H5GN97"/>
<feature type="region of interest" description="Disordered" evidence="1">
    <location>
        <begin position="742"/>
        <end position="763"/>
    </location>
</feature>
<comment type="caution">
    <text evidence="3">The sequence shown here is derived from an EMBL/GenBank/DDBJ whole genome shotgun (WGS) entry which is preliminary data.</text>
</comment>
<evidence type="ECO:0000259" key="2">
    <source>
        <dbReference type="Pfam" id="PF03439"/>
    </source>
</evidence>
<feature type="compositionally biased region" description="Basic and acidic residues" evidence="1">
    <location>
        <begin position="198"/>
        <end position="211"/>
    </location>
</feature>
<dbReference type="Pfam" id="PF03439">
    <property type="entry name" value="Spt5-NGN"/>
    <property type="match status" value="1"/>
</dbReference>
<dbReference type="GO" id="GO:0032784">
    <property type="term" value="P:regulation of DNA-templated transcription elongation"/>
    <property type="evidence" value="ECO:0007669"/>
    <property type="project" value="InterPro"/>
</dbReference>
<dbReference type="InterPro" id="IPR027417">
    <property type="entry name" value="P-loop_NTPase"/>
</dbReference>
<evidence type="ECO:0000313" key="3">
    <source>
        <dbReference type="EMBL" id="KAF5368131.1"/>
    </source>
</evidence>
<name>A0A8H5GN97_9AGAR</name>
<dbReference type="EMBL" id="JAACJP010000062">
    <property type="protein sequence ID" value="KAF5368131.1"/>
    <property type="molecule type" value="Genomic_DNA"/>
</dbReference>
<keyword evidence="4" id="KW-1185">Reference proteome</keyword>
<reference evidence="3 4" key="1">
    <citation type="journal article" date="2020" name="ISME J.">
        <title>Uncovering the hidden diversity of litter-decomposition mechanisms in mushroom-forming fungi.</title>
        <authorList>
            <person name="Floudas D."/>
            <person name="Bentzer J."/>
            <person name="Ahren D."/>
            <person name="Johansson T."/>
            <person name="Persson P."/>
            <person name="Tunlid A."/>
        </authorList>
    </citation>
    <scope>NUCLEOTIDE SEQUENCE [LARGE SCALE GENOMIC DNA]</scope>
    <source>
        <strain evidence="3 4">CBS 661.87</strain>
    </source>
</reference>
<feature type="compositionally biased region" description="Acidic residues" evidence="1">
    <location>
        <begin position="524"/>
        <end position="550"/>
    </location>
</feature>
<dbReference type="OrthoDB" id="3202965at2759"/>
<feature type="compositionally biased region" description="Polar residues" evidence="1">
    <location>
        <begin position="749"/>
        <end position="763"/>
    </location>
</feature>
<protein>
    <recommendedName>
        <fullName evidence="2">NGN domain-containing protein</fullName>
    </recommendedName>
</protein>
<feature type="compositionally biased region" description="Low complexity" evidence="1">
    <location>
        <begin position="986"/>
        <end position="1000"/>
    </location>
</feature>
<dbReference type="SUPFAM" id="SSF52540">
    <property type="entry name" value="P-loop containing nucleoside triphosphate hydrolases"/>
    <property type="match status" value="1"/>
</dbReference>
<feature type="domain" description="NGN" evidence="2">
    <location>
        <begin position="609"/>
        <end position="685"/>
    </location>
</feature>
<sequence length="1195" mass="130299">MQPDNLPSEDQGQETLPSGKDSCFVDRGWYKLSNTSDIFHDELSFLGQELTLDSESSISCDESRILDIPQTPSGAVPRTPGPIAATPHPPGRFTTKRNHSATRSTNVKFQAAGPSPPQATEESLATPSLPEQHDVFTVAPQGSKKESPPPSARPLLQSIASSTPLTPQATRESDRLPVSPSLPPANPFYDQDDPWDLDVSRPEPVSSHERSQAPQSTLVVPQPPVSHDSQRDAQLTDSPSNGSASRRGGSSANSTSPLRPKPGILLRSPKIVKRTRDLSLSTCFPGYASLNKLLLARKTTPIHSVSAASPIVFDDMEASTTTFPPPPATPALVEQVVSAFCAATAPKVFEEAGCAVCGLLTPISELSPLKQVEQLLHILHAPGVTRAERLHRDEPICELQGPVFDSACDQIRSEGRELTAYSLRGVIYYGNDHFVCRMVFPDGRVWQHDGMAREGVPFLEGSFDSLDMSSAGLNNFSYLDPVPPPPLPVVTIIFERPSKVPSKRSRLEAQARSFLSLEATVDNASEDEDDVNEEDSFIQDDDEDDDDEPVALDRTRSHHLLLLENTRAQEDGWDSLLDRARARGRTNDSHSSFTHSPHDLSFVVGNPCLWRVAVKPGCEESMAFVLMKKNMFGDVSRWPIQSIIGRASRPGWIVVEATKASDVQELCQGVANVFCKQVHVVEPKDGPFWLKESVSYLPSSPSWLRLTKYPYRGDLAFVKDYSDRGADVIVVPRIDFRRRKSTIGKRTRTSSPPRSGKASTTRPQQALFDADKVIEIWGHKSVETRNQAFVFKGNLFLDGHLCLETDDFHPDAAIPSLDEIALFSHSKSIPKEFIAHTLEIMAARRLCSGDPVRIVTGQAQGASGTVESVIDEEAVVRLSSVNMQLTLPVDALRKKVTIGDEVVVAAGPHSTVTKLRRRWALLYVVHNQGIDVEPDRITRYKFSAGKSITTLDDKFGSSVTATMRREHIQQSNLVLLDDPDLTALGSTQTNSSTKPKPSSSFLGSGERMDFGPSALPLTPSTPLPPASSVSFSPAWNPSSRTPISLSAFPYNPWMESPFLAGKRIKVQFKNTKAVLRDPGWSHGDHEGKFGLWVGTEASSAKIVLGVHSTLLVPEKYVQPVVPSVRGQNVIVLGDDTSGATEFCVVSVGATDCVATSALDSHSEKVIQTALHQAANGRTTIAIAHRLSTIQNADRA</sequence>
<dbReference type="PANTHER" id="PTHR11125">
    <property type="entry name" value="SUPPRESSOR OF TY 5"/>
    <property type="match status" value="1"/>
</dbReference>
<dbReference type="GO" id="GO:0006357">
    <property type="term" value="P:regulation of transcription by RNA polymerase II"/>
    <property type="evidence" value="ECO:0007669"/>
    <property type="project" value="InterPro"/>
</dbReference>
<accession>A0A8H5GN97</accession>
<dbReference type="Proteomes" id="UP000565441">
    <property type="component" value="Unassembled WGS sequence"/>
</dbReference>
<feature type="compositionally biased region" description="Low complexity" evidence="1">
    <location>
        <begin position="240"/>
        <end position="254"/>
    </location>
</feature>
<proteinExistence type="predicted"/>
<dbReference type="InterPro" id="IPR005100">
    <property type="entry name" value="NGN-domain"/>
</dbReference>
<dbReference type="InterPro" id="IPR036735">
    <property type="entry name" value="NGN_dom_sf"/>
</dbReference>
<dbReference type="GO" id="GO:0006368">
    <property type="term" value="P:transcription elongation by RNA polymerase II"/>
    <property type="evidence" value="ECO:0007669"/>
    <property type="project" value="TreeGrafter"/>
</dbReference>
<feature type="region of interest" description="Disordered" evidence="1">
    <location>
        <begin position="67"/>
        <end position="267"/>
    </location>
</feature>
<gene>
    <name evidence="3" type="ORF">D9615_010219</name>
</gene>
<feature type="region of interest" description="Disordered" evidence="1">
    <location>
        <begin position="984"/>
        <end position="1032"/>
    </location>
</feature>
<dbReference type="Gene3D" id="3.40.50.300">
    <property type="entry name" value="P-loop containing nucleotide triphosphate hydrolases"/>
    <property type="match status" value="1"/>
</dbReference>
<dbReference type="Gene3D" id="2.30.30.30">
    <property type="match status" value="1"/>
</dbReference>
<dbReference type="PANTHER" id="PTHR11125:SF7">
    <property type="entry name" value="TRANSCRIPTION ELONGATION FACTOR SPT5"/>
    <property type="match status" value="1"/>
</dbReference>